<dbReference type="EMBL" id="VWYO01033119">
    <property type="protein sequence ID" value="NXR70783.1"/>
    <property type="molecule type" value="Genomic_DNA"/>
</dbReference>
<evidence type="ECO:0000313" key="5">
    <source>
        <dbReference type="EMBL" id="NXR70783.1"/>
    </source>
</evidence>
<feature type="domain" description="NTR" evidence="4">
    <location>
        <begin position="1"/>
        <end position="101"/>
    </location>
</feature>
<dbReference type="Gene3D" id="2.40.50.120">
    <property type="match status" value="1"/>
</dbReference>
<feature type="non-terminal residue" evidence="5">
    <location>
        <position position="1"/>
    </location>
</feature>
<protein>
    <submittedName>
        <fullName evidence="5">PCOC1 endopeptidase</fullName>
    </submittedName>
</protein>
<keyword evidence="3" id="KW-1015">Disulfide bond</keyword>
<accession>A0A7L2NF40</accession>
<feature type="non-terminal residue" evidence="5">
    <location>
        <position position="101"/>
    </location>
</feature>
<dbReference type="Pfam" id="PF01759">
    <property type="entry name" value="NTR"/>
    <property type="match status" value="1"/>
</dbReference>
<dbReference type="SUPFAM" id="SSF50242">
    <property type="entry name" value="TIMP-like"/>
    <property type="match status" value="1"/>
</dbReference>
<comment type="subcellular location">
    <subcellularLocation>
        <location evidence="1">Secreted</location>
    </subcellularLocation>
</comment>
<evidence type="ECO:0000259" key="4">
    <source>
        <dbReference type="PROSITE" id="PS50189"/>
    </source>
</evidence>
<dbReference type="PROSITE" id="PS50189">
    <property type="entry name" value="NTR"/>
    <property type="match status" value="1"/>
</dbReference>
<dbReference type="GO" id="GO:0005576">
    <property type="term" value="C:extracellular region"/>
    <property type="evidence" value="ECO:0007669"/>
    <property type="project" value="UniProtKB-SubCell"/>
</dbReference>
<name>A0A7L2NF40_9PASS</name>
<organism evidence="5 6">
    <name type="scientific">Rhadina sibilatrix</name>
    <dbReference type="NCBI Taxonomy" id="2585818"/>
    <lineage>
        <taxon>Eukaryota</taxon>
        <taxon>Metazoa</taxon>
        <taxon>Chordata</taxon>
        <taxon>Craniata</taxon>
        <taxon>Vertebrata</taxon>
        <taxon>Euteleostomi</taxon>
        <taxon>Archelosauria</taxon>
        <taxon>Archosauria</taxon>
        <taxon>Dinosauria</taxon>
        <taxon>Saurischia</taxon>
        <taxon>Theropoda</taxon>
        <taxon>Coelurosauria</taxon>
        <taxon>Aves</taxon>
        <taxon>Neognathae</taxon>
        <taxon>Neoaves</taxon>
        <taxon>Telluraves</taxon>
        <taxon>Australaves</taxon>
        <taxon>Passeriformes</taxon>
        <taxon>Sylvioidea</taxon>
        <taxon>Phylloscopidae</taxon>
        <taxon>Rhadina</taxon>
    </lineage>
</organism>
<dbReference type="Proteomes" id="UP000587697">
    <property type="component" value="Unassembled WGS sequence"/>
</dbReference>
<dbReference type="InterPro" id="IPR001134">
    <property type="entry name" value="Netrin_domain"/>
</dbReference>
<evidence type="ECO:0000256" key="2">
    <source>
        <dbReference type="ARBA" id="ARBA00022525"/>
    </source>
</evidence>
<evidence type="ECO:0000313" key="6">
    <source>
        <dbReference type="Proteomes" id="UP000587697"/>
    </source>
</evidence>
<dbReference type="InterPro" id="IPR018933">
    <property type="entry name" value="Netrin_module_non-TIMP"/>
</dbReference>
<reference evidence="5 6" key="1">
    <citation type="submission" date="2019-09" db="EMBL/GenBank/DDBJ databases">
        <title>Bird 10,000 Genomes (B10K) Project - Family phase.</title>
        <authorList>
            <person name="Zhang G."/>
        </authorList>
    </citation>
    <scope>NUCLEOTIDE SEQUENCE [LARGE SCALE GENOMIC DNA]</scope>
    <source>
        <strain evidence="5">B10K-DU-002-26</strain>
        <tissue evidence="5">Muscle</tissue>
    </source>
</reference>
<keyword evidence="2" id="KW-0964">Secreted</keyword>
<keyword evidence="6" id="KW-1185">Reference proteome</keyword>
<evidence type="ECO:0000256" key="1">
    <source>
        <dbReference type="ARBA" id="ARBA00004613"/>
    </source>
</evidence>
<evidence type="ECO:0000256" key="3">
    <source>
        <dbReference type="ARBA" id="ARBA00023157"/>
    </source>
</evidence>
<dbReference type="InterPro" id="IPR008993">
    <property type="entry name" value="TIMP-like_OB-fold"/>
</dbReference>
<gene>
    <name evidence="5" type="primary">Pcolce</name>
    <name evidence="5" type="ORF">RHASIB_R14983</name>
</gene>
<dbReference type="AlphaFoldDB" id="A0A7L2NF40"/>
<comment type="caution">
    <text evidence="5">The sequence shown here is derived from an EMBL/GenBank/DDBJ whole genome shotgun (WGS) entry which is preliminary data.</text>
</comment>
<sequence>VLTGTVKSVSRGSPQEPAWAVIAILGLHKAGGLGVPQPAKGATLRLRLPCRLCPALKKGSSYVLMGRLGEDGEALLPPDSFVVPYRPQQQQILGNLSKRPC</sequence>
<proteinExistence type="predicted"/>